<name>A0A923LEX0_9FIRM</name>
<dbReference type="RefSeq" id="WP_186874127.1">
    <property type="nucleotide sequence ID" value="NZ_JACOPF010000001.1"/>
</dbReference>
<dbReference type="SUPFAM" id="SSF55729">
    <property type="entry name" value="Acyl-CoA N-acyltransferases (Nat)"/>
    <property type="match status" value="1"/>
</dbReference>
<dbReference type="Pfam" id="PF13673">
    <property type="entry name" value="Acetyltransf_10"/>
    <property type="match status" value="1"/>
</dbReference>
<dbReference type="InterPro" id="IPR000182">
    <property type="entry name" value="GNAT_dom"/>
</dbReference>
<dbReference type="Gene3D" id="3.40.630.30">
    <property type="match status" value="1"/>
</dbReference>
<dbReference type="PROSITE" id="PS51186">
    <property type="entry name" value="GNAT"/>
    <property type="match status" value="1"/>
</dbReference>
<proteinExistence type="predicted"/>
<evidence type="ECO:0000313" key="2">
    <source>
        <dbReference type="EMBL" id="MBC5687433.1"/>
    </source>
</evidence>
<evidence type="ECO:0000313" key="3">
    <source>
        <dbReference type="Proteomes" id="UP000652477"/>
    </source>
</evidence>
<dbReference type="PANTHER" id="PTHR43451">
    <property type="entry name" value="ACETYLTRANSFERASE (GNAT) FAMILY PROTEIN"/>
    <property type="match status" value="1"/>
</dbReference>
<feature type="domain" description="N-acetyltransferase" evidence="1">
    <location>
        <begin position="11"/>
        <end position="161"/>
    </location>
</feature>
<dbReference type="Proteomes" id="UP000652477">
    <property type="component" value="Unassembled WGS sequence"/>
</dbReference>
<keyword evidence="3" id="KW-1185">Reference proteome</keyword>
<dbReference type="InterPro" id="IPR016181">
    <property type="entry name" value="Acyl_CoA_acyltransferase"/>
</dbReference>
<organism evidence="2 3">
    <name type="scientific">Mediterraneibacter hominis</name>
    <dbReference type="NCBI Taxonomy" id="2763054"/>
    <lineage>
        <taxon>Bacteria</taxon>
        <taxon>Bacillati</taxon>
        <taxon>Bacillota</taxon>
        <taxon>Clostridia</taxon>
        <taxon>Lachnospirales</taxon>
        <taxon>Lachnospiraceae</taxon>
        <taxon>Mediterraneibacter</taxon>
    </lineage>
</organism>
<dbReference type="GO" id="GO:0016747">
    <property type="term" value="F:acyltransferase activity, transferring groups other than amino-acyl groups"/>
    <property type="evidence" value="ECO:0007669"/>
    <property type="project" value="InterPro"/>
</dbReference>
<comment type="caution">
    <text evidence="2">The sequence shown here is derived from an EMBL/GenBank/DDBJ whole genome shotgun (WGS) entry which is preliminary data.</text>
</comment>
<dbReference type="EMBL" id="JACOPF010000001">
    <property type="protein sequence ID" value="MBC5687433.1"/>
    <property type="molecule type" value="Genomic_DNA"/>
</dbReference>
<dbReference type="AlphaFoldDB" id="A0A923LEX0"/>
<dbReference type="InterPro" id="IPR052564">
    <property type="entry name" value="N-acetyltrans/Recomb-assoc"/>
</dbReference>
<gene>
    <name evidence="2" type="ORF">H8S37_00590</name>
</gene>
<dbReference type="PANTHER" id="PTHR43451:SF1">
    <property type="entry name" value="ACETYLTRANSFERASE"/>
    <property type="match status" value="1"/>
</dbReference>
<dbReference type="CDD" id="cd04301">
    <property type="entry name" value="NAT_SF"/>
    <property type="match status" value="1"/>
</dbReference>
<reference evidence="2" key="1">
    <citation type="submission" date="2020-08" db="EMBL/GenBank/DDBJ databases">
        <title>Genome public.</title>
        <authorList>
            <person name="Liu C."/>
            <person name="Sun Q."/>
        </authorList>
    </citation>
    <scope>NUCLEOTIDE SEQUENCE</scope>
    <source>
        <strain evidence="2">NSJ-55</strain>
    </source>
</reference>
<protein>
    <submittedName>
        <fullName evidence="2">GNAT family N-acetyltransferase</fullName>
    </submittedName>
</protein>
<sequence>MKKERWQKEKLVLRRYCEEDIEKVAALFYDTVHIVNRKDYTQEQVDAWADGHFDLNAWDESFKKHDTIVAELDGNIVGFADMTVDGYLDRLYVHKDFQRRKIASKLCDYLEENCMSAHFTTHASITAKKFFEKRGYHVIKEQQVIRKGIVLINYRMEKSVQKRKDT</sequence>
<accession>A0A923LEX0</accession>
<evidence type="ECO:0000259" key="1">
    <source>
        <dbReference type="PROSITE" id="PS51186"/>
    </source>
</evidence>